<evidence type="ECO:0008006" key="4">
    <source>
        <dbReference type="Google" id="ProtNLM"/>
    </source>
</evidence>
<keyword evidence="1" id="KW-1133">Transmembrane helix</keyword>
<dbReference type="InterPro" id="IPR003744">
    <property type="entry name" value="YhhQ"/>
</dbReference>
<gene>
    <name evidence="2" type="primary">txxe 3289</name>
    <name evidence="2" type="ORF">TXXE_18100</name>
</gene>
<feature type="transmembrane region" description="Helical" evidence="1">
    <location>
        <begin position="118"/>
        <end position="138"/>
    </location>
</feature>
<feature type="transmembrane region" description="Helical" evidence="1">
    <location>
        <begin position="35"/>
        <end position="55"/>
    </location>
</feature>
<dbReference type="Proteomes" id="UP000681526">
    <property type="component" value="Unassembled WGS sequence"/>
</dbReference>
<organism evidence="2 3">
    <name type="scientific">Thermobacillus xylanilyticus</name>
    <dbReference type="NCBI Taxonomy" id="76633"/>
    <lineage>
        <taxon>Bacteria</taxon>
        <taxon>Bacillati</taxon>
        <taxon>Bacillota</taxon>
        <taxon>Bacilli</taxon>
        <taxon>Bacillales</taxon>
        <taxon>Paenibacillaceae</taxon>
        <taxon>Thermobacillus</taxon>
    </lineage>
</organism>
<dbReference type="EMBL" id="CAJRAY010000093">
    <property type="protein sequence ID" value="CAG5092398.1"/>
    <property type="molecule type" value="Genomic_DNA"/>
</dbReference>
<evidence type="ECO:0000313" key="3">
    <source>
        <dbReference type="Proteomes" id="UP000681526"/>
    </source>
</evidence>
<accession>A0ABN7SA99</accession>
<keyword evidence="1" id="KW-0812">Transmembrane</keyword>
<sequence>MEDADMRIGIILLYLASIVVANVVTARFAPLEFGAFLVPAGSVFIGATFILRDFVQQAIGRKRTYAAILAAMLLSAATSWLLGDTLWITAASAVTFLVSESTDTEIYSRLKLPMAWRVLYSGFAGGVIDSVLFVLIGLSPLGAGILPWEAVGSAILGQLIVKTGMQAAGAAVVRMLPVGRTA</sequence>
<protein>
    <recommendedName>
        <fullName evidence="4">VUT family protein</fullName>
    </recommendedName>
</protein>
<proteinExistence type="predicted"/>
<feature type="transmembrane region" description="Helical" evidence="1">
    <location>
        <begin position="12"/>
        <end position="29"/>
    </location>
</feature>
<name>A0ABN7SA99_THEXY</name>
<keyword evidence="3" id="KW-1185">Reference proteome</keyword>
<keyword evidence="1" id="KW-0472">Membrane</keyword>
<evidence type="ECO:0000256" key="1">
    <source>
        <dbReference type="SAM" id="Phobius"/>
    </source>
</evidence>
<evidence type="ECO:0000313" key="2">
    <source>
        <dbReference type="EMBL" id="CAG5092398.1"/>
    </source>
</evidence>
<comment type="caution">
    <text evidence="2">The sequence shown here is derived from an EMBL/GenBank/DDBJ whole genome shotgun (WGS) entry which is preliminary data.</text>
</comment>
<feature type="transmembrane region" description="Helical" evidence="1">
    <location>
        <begin position="67"/>
        <end position="98"/>
    </location>
</feature>
<dbReference type="Pfam" id="PF02592">
    <property type="entry name" value="Vut_1"/>
    <property type="match status" value="1"/>
</dbReference>
<reference evidence="2 3" key="1">
    <citation type="submission" date="2021-04" db="EMBL/GenBank/DDBJ databases">
        <authorList>
            <person name="Rakotoarivonina H."/>
        </authorList>
    </citation>
    <scope>NUCLEOTIDE SEQUENCE [LARGE SCALE GENOMIC DNA]</scope>
    <source>
        <strain evidence="2 3">XE</strain>
    </source>
</reference>